<accession>A0A9X1G004</accession>
<dbReference type="Proteomes" id="UP001138661">
    <property type="component" value="Unassembled WGS sequence"/>
</dbReference>
<dbReference type="AlphaFoldDB" id="A0A9X1G004"/>
<comment type="caution">
    <text evidence="1">The sequence shown here is derived from an EMBL/GenBank/DDBJ whole genome shotgun (WGS) entry which is preliminary data.</text>
</comment>
<reference evidence="1" key="1">
    <citation type="submission" date="2021-07" db="EMBL/GenBank/DDBJ databases">
        <title>Roseobacter insulae sp. nov., isolated from a tidal flat.</title>
        <authorList>
            <person name="Park S."/>
            <person name="Yoon J.-H."/>
        </authorList>
    </citation>
    <scope>NUCLEOTIDE SEQUENCE</scope>
    <source>
        <strain evidence="1">YSTF-M11</strain>
    </source>
</reference>
<evidence type="ECO:0000313" key="2">
    <source>
        <dbReference type="Proteomes" id="UP001138661"/>
    </source>
</evidence>
<protein>
    <submittedName>
        <fullName evidence="1">Uncharacterized protein</fullName>
    </submittedName>
</protein>
<dbReference type="EMBL" id="JAHXDN010000010">
    <property type="protein sequence ID" value="MBW4710752.1"/>
    <property type="molecule type" value="Genomic_DNA"/>
</dbReference>
<name>A0A9X1G004_9RHOB</name>
<organism evidence="1 2">
    <name type="scientific">Roseobacter insulae</name>
    <dbReference type="NCBI Taxonomy" id="2859783"/>
    <lineage>
        <taxon>Bacteria</taxon>
        <taxon>Pseudomonadati</taxon>
        <taxon>Pseudomonadota</taxon>
        <taxon>Alphaproteobacteria</taxon>
        <taxon>Rhodobacterales</taxon>
        <taxon>Roseobacteraceae</taxon>
        <taxon>Roseobacter</taxon>
    </lineage>
</organism>
<sequence>MPVQKTQVALPDGVSGSLSGDGATLPFTNYRTPAAPVTTLAEVTSLRATHVEVPGATTVAVAAQPSQGRVHVRSDNRLAVDLIDELTVSGSELSVDLIIDGLPETVTVPVAQGLQLKGWAPGWFFMPPVDANGDILFSTAVNHTVTHVDVVGGFTKAQIEAREGIANASQAWLRDNPAFDGNGAHYGDTEALAVDDNRGAQIWGYKKETGPGCHWLLFKRGTTLLQGTANFGSVEGFNGIHFARIGAYGTGAKPVIQFGLNGGSFLVIEGLRFEYRQNIEHQRFCAFVGNESDHTTNFRGNSRIAEFCLFYKNMGWGFVFRPPPASGQWPVKSTREQGSYINGYDSVAYLYNYIGQSGWADGYDPNAAFDFPQPPTQYSHNKYSSGDGENLYCFHSVHEEGSLTGAQDRPGVISVSSIYAMCNLGILVGGGPDSEDQADDPSLDIGTPIPGAQLGNFSFLEDVLIAGAGQKTQSRTAFETARGINFSGDGTGVCNVIIVDSTDGNDGVRAHGVAPSGEAYVISGMGSLKSSTSEIAVLNWIGEADQNVDGISQAVKDATTIDAYARTFLGDGAADRFDFIDAARASSDPVGQWKGFHDFAMAQLNKTPPTSPARTHLFQPGNDNPSNNWNLRSAWDLKVLPGLVPGDSVNLDSYRVASSLSPAHPIEVVDIGADGEFTKFGGQLEINQHVRGGGMFKVGNHRGGSADVLQHGGDMDPDLHVYAGRYRNDGDLLINGNLTIYDRAEMLFGVDTSTATLAANGRIEINGFETRVGFDGAAGGIAQLILPPTGTLAFKSTCVVVVDGLNADTVGQFKYGEVVTGSVSGFTGVVARDVFTSGLKCLLYLRDVTGIPVDNEDVVGIARKGRATTDPLTIGQIDGAATFGIGTIREIRSGLYGAAPNVDSRVTLDGGLEVDVTGLAPNTYDLIVADTLTGDFASVSITGGTGSVAPPSGGAVVLTVT</sequence>
<gene>
    <name evidence="1" type="ORF">KX928_23425</name>
</gene>
<evidence type="ECO:0000313" key="1">
    <source>
        <dbReference type="EMBL" id="MBW4710752.1"/>
    </source>
</evidence>
<keyword evidence="2" id="KW-1185">Reference proteome</keyword>
<dbReference type="RefSeq" id="WP_219507882.1">
    <property type="nucleotide sequence ID" value="NZ_JAHXDN010000010.1"/>
</dbReference>
<proteinExistence type="predicted"/>